<dbReference type="EMBL" id="QQNB01000001">
    <property type="protein sequence ID" value="RDE07242.1"/>
    <property type="molecule type" value="Genomic_DNA"/>
</dbReference>
<evidence type="ECO:0000313" key="2">
    <source>
        <dbReference type="EMBL" id="RDE07242.1"/>
    </source>
</evidence>
<keyword evidence="3" id="KW-1185">Reference proteome</keyword>
<dbReference type="OrthoDB" id="8778063at2"/>
<sequence length="144" mass="15356">MTAITAARRVALLALATATAASASVDTTARPGGVVPLKPGIYVARGSTCRDAPNAAIRDYDRRGFATPHSRACRARVLSKRGTTYAIEQSCMDAGAGPAPRVGDRFSVSVDNAITFRLRRNGGSTEYRYCPVYQLPAGVRPRVR</sequence>
<organism evidence="2 3">
    <name type="scientific">Sphingomonas aracearum</name>
    <dbReference type="NCBI Taxonomy" id="2283317"/>
    <lineage>
        <taxon>Bacteria</taxon>
        <taxon>Pseudomonadati</taxon>
        <taxon>Pseudomonadota</taxon>
        <taxon>Alphaproteobacteria</taxon>
        <taxon>Sphingomonadales</taxon>
        <taxon>Sphingomonadaceae</taxon>
        <taxon>Sphingomonas</taxon>
    </lineage>
</organism>
<accession>A0A369W1U0</accession>
<feature type="signal peptide" evidence="1">
    <location>
        <begin position="1"/>
        <end position="23"/>
    </location>
</feature>
<evidence type="ECO:0000256" key="1">
    <source>
        <dbReference type="SAM" id="SignalP"/>
    </source>
</evidence>
<keyword evidence="1" id="KW-0732">Signal</keyword>
<gene>
    <name evidence="2" type="ORF">DVW87_06320</name>
</gene>
<dbReference type="AlphaFoldDB" id="A0A369W1U0"/>
<reference evidence="2 3" key="1">
    <citation type="submission" date="2018-07" db="EMBL/GenBank/DDBJ databases">
        <title>a novel species of Sphingomonas isolated from the rhizosphere soil of Araceae plant.</title>
        <authorList>
            <person name="Zhiyong W."/>
            <person name="Qinglan Z."/>
            <person name="Zhiwei F."/>
            <person name="Ding X."/>
            <person name="Gejiao W."/>
            <person name="Shixue Z."/>
        </authorList>
    </citation>
    <scope>NUCLEOTIDE SEQUENCE [LARGE SCALE GENOMIC DNA]</scope>
    <source>
        <strain evidence="2 3">WZY 27</strain>
    </source>
</reference>
<evidence type="ECO:0000313" key="3">
    <source>
        <dbReference type="Proteomes" id="UP000253918"/>
    </source>
</evidence>
<proteinExistence type="predicted"/>
<comment type="caution">
    <text evidence="2">The sequence shown here is derived from an EMBL/GenBank/DDBJ whole genome shotgun (WGS) entry which is preliminary data.</text>
</comment>
<feature type="chain" id="PRO_5016713423" evidence="1">
    <location>
        <begin position="24"/>
        <end position="144"/>
    </location>
</feature>
<name>A0A369W1U0_9SPHN</name>
<dbReference type="Proteomes" id="UP000253918">
    <property type="component" value="Unassembled WGS sequence"/>
</dbReference>
<protein>
    <submittedName>
        <fullName evidence="2">Uncharacterized protein</fullName>
    </submittedName>
</protein>
<dbReference type="RefSeq" id="WP_147276223.1">
    <property type="nucleotide sequence ID" value="NZ_QQNB01000001.1"/>
</dbReference>